<evidence type="ECO:0000313" key="1">
    <source>
        <dbReference type="EMBL" id="TSB21406.1"/>
    </source>
</evidence>
<dbReference type="EMBL" id="VKLS01000664">
    <property type="protein sequence ID" value="TSB21406.1"/>
    <property type="molecule type" value="Genomic_DNA"/>
</dbReference>
<dbReference type="SUPFAM" id="SSF140453">
    <property type="entry name" value="EsxAB dimer-like"/>
    <property type="match status" value="1"/>
</dbReference>
<dbReference type="InterPro" id="IPR010310">
    <property type="entry name" value="T7SS_ESAT-6-like"/>
</dbReference>
<comment type="caution">
    <text evidence="1">The sequence shown here is derived from an EMBL/GenBank/DDBJ whole genome shotgun (WGS) entry which is preliminary data.</text>
</comment>
<dbReference type="Gene3D" id="1.10.287.1060">
    <property type="entry name" value="ESAT-6-like"/>
    <property type="match status" value="1"/>
</dbReference>
<sequence>MASRSFTLNEFRIELDRLHDTIGTVGGCTAAIEADIAAVKEAFRLAEAVWQSPSSATFSGLQREFSDHMDTLVTLLHEMKRRMKAAYDMYHEVETKNTKNFHK</sequence>
<proteinExistence type="predicted"/>
<dbReference type="Proteomes" id="UP000320888">
    <property type="component" value="Unassembled WGS sequence"/>
</dbReference>
<dbReference type="OrthoDB" id="4281503at2"/>
<organism evidence="1 2">
    <name type="scientific">Streptomyces benahoarensis</name>
    <dbReference type="NCBI Taxonomy" id="2595054"/>
    <lineage>
        <taxon>Bacteria</taxon>
        <taxon>Bacillati</taxon>
        <taxon>Actinomycetota</taxon>
        <taxon>Actinomycetes</taxon>
        <taxon>Kitasatosporales</taxon>
        <taxon>Streptomycetaceae</taxon>
        <taxon>Streptomyces</taxon>
    </lineage>
</organism>
<accession>A0A553XWP9</accession>
<gene>
    <name evidence="1" type="ORF">FNZ23_28335</name>
</gene>
<keyword evidence="2" id="KW-1185">Reference proteome</keyword>
<dbReference type="Pfam" id="PF06013">
    <property type="entry name" value="WXG100"/>
    <property type="match status" value="1"/>
</dbReference>
<dbReference type="InterPro" id="IPR036689">
    <property type="entry name" value="ESAT-6-like_sf"/>
</dbReference>
<protein>
    <recommendedName>
        <fullName evidence="3">WXG100 family type VII secretion target</fullName>
    </recommendedName>
</protein>
<reference evidence="1 2" key="1">
    <citation type="submission" date="2019-07" db="EMBL/GenBank/DDBJ databases">
        <title>Draft genome for Streptomyces benahoarensis MZ03-48.</title>
        <authorList>
            <person name="Gonzalez-Pimentel J.L."/>
        </authorList>
    </citation>
    <scope>NUCLEOTIDE SEQUENCE [LARGE SCALE GENOMIC DNA]</scope>
    <source>
        <strain evidence="1 2">MZ03-48</strain>
    </source>
</reference>
<dbReference type="RefSeq" id="WP_143939703.1">
    <property type="nucleotide sequence ID" value="NZ_VKLS01000664.1"/>
</dbReference>
<dbReference type="AlphaFoldDB" id="A0A553XWP9"/>
<evidence type="ECO:0008006" key="3">
    <source>
        <dbReference type="Google" id="ProtNLM"/>
    </source>
</evidence>
<name>A0A553XWP9_9ACTN</name>
<evidence type="ECO:0000313" key="2">
    <source>
        <dbReference type="Proteomes" id="UP000320888"/>
    </source>
</evidence>